<dbReference type="HOGENOM" id="CLU_853054_0_0_1"/>
<dbReference type="Proteomes" id="UP000011668">
    <property type="component" value="Unassembled WGS sequence"/>
</dbReference>
<evidence type="ECO:0000313" key="1">
    <source>
        <dbReference type="EMBL" id="ELU44526.1"/>
    </source>
</evidence>
<dbReference type="EMBL" id="AFRT01000297">
    <property type="protein sequence ID" value="ELU44526.1"/>
    <property type="molecule type" value="Genomic_DNA"/>
</dbReference>
<organism evidence="1 2">
    <name type="scientific">Thanatephorus cucumeris (strain AG1-IA)</name>
    <name type="common">Rice sheath blight fungus</name>
    <name type="synonym">Rhizoctonia solani</name>
    <dbReference type="NCBI Taxonomy" id="983506"/>
    <lineage>
        <taxon>Eukaryota</taxon>
        <taxon>Fungi</taxon>
        <taxon>Dikarya</taxon>
        <taxon>Basidiomycota</taxon>
        <taxon>Agaricomycotina</taxon>
        <taxon>Agaricomycetes</taxon>
        <taxon>Cantharellales</taxon>
        <taxon>Ceratobasidiaceae</taxon>
        <taxon>Rhizoctonia</taxon>
        <taxon>Rhizoctonia solani AG-1</taxon>
    </lineage>
</organism>
<keyword evidence="2" id="KW-1185">Reference proteome</keyword>
<sequence>MGNAAWHFTRSLSVDCRHKNTECATPVFHDQSAAPLDFSSSFLLSCGLTRFAIADTTRLLSNTRLGLMGTRADRKQMISSDAPKISFIHPAFARVNGGSESFLTRYKRRGLPSARVIPMQPYYLILKSLFVNIARGQAEVKQSRHSWRKTGMQALWYAFVSRLLQAEGTSLLSPYLFVEADHSYCTLFLFWSERFSPWEALPACRGLPAGEWKSATWKVLSSISPIPQSQNEDGASRALLAPARPGTLASPDFNPQDTYSWATMKAINCANRNTHQTVRTGDNASQMKLGLINYTKLLSVLFRDIIFPRITHSLYKVRYNSNPTSV</sequence>
<protein>
    <submittedName>
        <fullName evidence="1">Uncharacterized protein</fullName>
    </submittedName>
</protein>
<gene>
    <name evidence="1" type="ORF">AG1IA_01449</name>
</gene>
<name>L8X2G7_THACA</name>
<proteinExistence type="predicted"/>
<accession>L8X2G7</accession>
<dbReference type="AlphaFoldDB" id="L8X2G7"/>
<comment type="caution">
    <text evidence="1">The sequence shown here is derived from an EMBL/GenBank/DDBJ whole genome shotgun (WGS) entry which is preliminary data.</text>
</comment>
<evidence type="ECO:0000313" key="2">
    <source>
        <dbReference type="Proteomes" id="UP000011668"/>
    </source>
</evidence>
<reference evidence="1 2" key="1">
    <citation type="journal article" date="2013" name="Nat. Commun.">
        <title>The evolution and pathogenic mechanisms of the rice sheath blight pathogen.</title>
        <authorList>
            <person name="Zheng A."/>
            <person name="Lin R."/>
            <person name="Xu L."/>
            <person name="Qin P."/>
            <person name="Tang C."/>
            <person name="Ai P."/>
            <person name="Zhang D."/>
            <person name="Liu Y."/>
            <person name="Sun Z."/>
            <person name="Feng H."/>
            <person name="Wang Y."/>
            <person name="Chen Y."/>
            <person name="Liang X."/>
            <person name="Fu R."/>
            <person name="Li Q."/>
            <person name="Zhang J."/>
            <person name="Yu X."/>
            <person name="Xie Z."/>
            <person name="Ding L."/>
            <person name="Guan P."/>
            <person name="Tang J."/>
            <person name="Liang Y."/>
            <person name="Wang S."/>
            <person name="Deng Q."/>
            <person name="Li S."/>
            <person name="Zhu J."/>
            <person name="Wang L."/>
            <person name="Liu H."/>
            <person name="Li P."/>
        </authorList>
    </citation>
    <scope>NUCLEOTIDE SEQUENCE [LARGE SCALE GENOMIC DNA]</scope>
    <source>
        <strain evidence="2">AG-1 IA</strain>
    </source>
</reference>